<evidence type="ECO:0000313" key="3">
    <source>
        <dbReference type="Proteomes" id="UP001232001"/>
    </source>
</evidence>
<feature type="compositionally biased region" description="Basic residues" evidence="1">
    <location>
        <begin position="39"/>
        <end position="54"/>
    </location>
</feature>
<dbReference type="Proteomes" id="UP001232001">
    <property type="component" value="Chromosome"/>
</dbReference>
<keyword evidence="3" id="KW-1185">Reference proteome</keyword>
<organism evidence="2 3">
    <name type="scientific">Tenacibaculum tangerinum</name>
    <dbReference type="NCBI Taxonomy" id="3038772"/>
    <lineage>
        <taxon>Bacteria</taxon>
        <taxon>Pseudomonadati</taxon>
        <taxon>Bacteroidota</taxon>
        <taxon>Flavobacteriia</taxon>
        <taxon>Flavobacteriales</taxon>
        <taxon>Flavobacteriaceae</taxon>
        <taxon>Tenacibaculum</taxon>
    </lineage>
</organism>
<dbReference type="EMBL" id="CP122539">
    <property type="protein sequence ID" value="WGH74949.1"/>
    <property type="molecule type" value="Genomic_DNA"/>
</dbReference>
<evidence type="ECO:0000313" key="2">
    <source>
        <dbReference type="EMBL" id="WGH74949.1"/>
    </source>
</evidence>
<feature type="region of interest" description="Disordered" evidence="1">
    <location>
        <begin position="21"/>
        <end position="54"/>
    </location>
</feature>
<protein>
    <submittedName>
        <fullName evidence="2">Uncharacterized protein</fullName>
    </submittedName>
</protein>
<gene>
    <name evidence="2" type="ORF">P8625_12815</name>
</gene>
<dbReference type="RefSeq" id="WP_279650843.1">
    <property type="nucleotide sequence ID" value="NZ_CP122539.1"/>
</dbReference>
<evidence type="ECO:0000256" key="1">
    <source>
        <dbReference type="SAM" id="MobiDB-lite"/>
    </source>
</evidence>
<proteinExistence type="predicted"/>
<reference evidence="2 3" key="1">
    <citation type="submission" date="2023-04" db="EMBL/GenBank/DDBJ databases">
        <title>Tenacibaculum tangerinum sp. nov., isolated from sea tidal flat of South Korea.</title>
        <authorList>
            <person name="Lee S.H."/>
            <person name="Kim J.-J."/>
        </authorList>
    </citation>
    <scope>NUCLEOTIDE SEQUENCE [LARGE SCALE GENOMIC DNA]</scope>
    <source>
        <strain evidence="2 3">GRR-S3-23</strain>
    </source>
</reference>
<accession>A0ABY8L0G6</accession>
<sequence length="54" mass="6203">MNNKENSTALEEHKKEIFLKSNTHFNSTKKEDTATVSISKKRKTELKAPSKKIL</sequence>
<name>A0ABY8L0G6_9FLAO</name>